<keyword evidence="5" id="KW-0347">Helicase</keyword>
<dbReference type="SMART" id="SM00490">
    <property type="entry name" value="HELICc"/>
    <property type="match status" value="1"/>
</dbReference>
<dbReference type="Pfam" id="PF00270">
    <property type="entry name" value="DEAD"/>
    <property type="match status" value="1"/>
</dbReference>
<dbReference type="InterPro" id="IPR003711">
    <property type="entry name" value="CarD-like/TRCF_RID"/>
</dbReference>
<dbReference type="GO" id="GO:0016787">
    <property type="term" value="F:hydrolase activity"/>
    <property type="evidence" value="ECO:0007669"/>
    <property type="project" value="UniProtKB-KW"/>
</dbReference>
<comment type="similarity">
    <text evidence="9">In the C-terminal section; belongs to the helicase family. RecG subfamily.</text>
</comment>
<dbReference type="InterPro" id="IPR041471">
    <property type="entry name" value="UvrB_inter"/>
</dbReference>
<evidence type="ECO:0000256" key="2">
    <source>
        <dbReference type="ARBA" id="ARBA00022741"/>
    </source>
</evidence>
<comment type="subcellular location">
    <subcellularLocation>
        <location evidence="9">Cytoplasm</location>
    </subcellularLocation>
</comment>
<dbReference type="InterPro" id="IPR037235">
    <property type="entry name" value="TRCF-like_C_D7"/>
</dbReference>
<dbReference type="SUPFAM" id="SSF141259">
    <property type="entry name" value="CarD-like"/>
    <property type="match status" value="1"/>
</dbReference>
<evidence type="ECO:0000259" key="10">
    <source>
        <dbReference type="PROSITE" id="PS51192"/>
    </source>
</evidence>
<comment type="similarity">
    <text evidence="9">In the N-terminal section; belongs to the UvrB family.</text>
</comment>
<dbReference type="CDD" id="cd17991">
    <property type="entry name" value="DEXHc_TRCF"/>
    <property type="match status" value="1"/>
</dbReference>
<dbReference type="InterPro" id="IPR014001">
    <property type="entry name" value="Helicase_ATP-bd"/>
</dbReference>
<name>A0A7L9RUB3_9PROT</name>
<dbReference type="InterPro" id="IPR011545">
    <property type="entry name" value="DEAD/DEAH_box_helicase_dom"/>
</dbReference>
<dbReference type="Pfam" id="PF17757">
    <property type="entry name" value="UvrB_inter"/>
    <property type="match status" value="1"/>
</dbReference>
<dbReference type="SMART" id="SM00487">
    <property type="entry name" value="DEXDc"/>
    <property type="match status" value="1"/>
</dbReference>
<dbReference type="EMBL" id="CP054719">
    <property type="protein sequence ID" value="QOL19968.1"/>
    <property type="molecule type" value="Genomic_DNA"/>
</dbReference>
<feature type="domain" description="Helicase ATP-binding" evidence="10">
    <location>
        <begin position="603"/>
        <end position="764"/>
    </location>
</feature>
<evidence type="ECO:0000256" key="6">
    <source>
        <dbReference type="ARBA" id="ARBA00022840"/>
    </source>
</evidence>
<dbReference type="Gene3D" id="3.90.1150.50">
    <property type="entry name" value="Transcription-repair-coupling factor, D7 domain"/>
    <property type="match status" value="1"/>
</dbReference>
<evidence type="ECO:0000256" key="1">
    <source>
        <dbReference type="ARBA" id="ARBA00022490"/>
    </source>
</evidence>
<keyword evidence="7 9" id="KW-0238">DNA-binding</keyword>
<keyword evidence="8 9" id="KW-0234">DNA repair</keyword>
<reference evidence="12 13" key="1">
    <citation type="submission" date="2020-06" db="EMBL/GenBank/DDBJ databases">
        <title>The endosymbiont of the kinetoplastid Bodo saltans is a Paracaedibacter-like alpha-proteobacterium possessing a putative toxin-antitoxin system.</title>
        <authorList>
            <person name="Midha S."/>
            <person name="Rigden D.J."/>
            <person name="Siozios S."/>
            <person name="Hurst G.D.D."/>
            <person name="Jackson A.P."/>
        </authorList>
    </citation>
    <scope>NUCLEOTIDE SEQUENCE [LARGE SCALE GENOMIC DNA]</scope>
    <source>
        <strain evidence="12">Lake Konstanz</strain>
    </source>
</reference>
<dbReference type="InterPro" id="IPR005118">
    <property type="entry name" value="TRCF_C"/>
</dbReference>
<dbReference type="EC" id="3.6.4.-" evidence="9"/>
<dbReference type="SUPFAM" id="SSF143517">
    <property type="entry name" value="TRCF domain-like"/>
    <property type="match status" value="1"/>
</dbReference>
<dbReference type="Pfam" id="PF00271">
    <property type="entry name" value="Helicase_C"/>
    <property type="match status" value="1"/>
</dbReference>
<keyword evidence="4 9" id="KW-0378">Hydrolase</keyword>
<dbReference type="GO" id="GO:0000716">
    <property type="term" value="P:transcription-coupled nucleotide-excision repair, DNA damage recognition"/>
    <property type="evidence" value="ECO:0007669"/>
    <property type="project" value="UniProtKB-UniRule"/>
</dbReference>
<dbReference type="PROSITE" id="PS51194">
    <property type="entry name" value="HELICASE_CTER"/>
    <property type="match status" value="1"/>
</dbReference>
<dbReference type="SMART" id="SM00982">
    <property type="entry name" value="TRCF"/>
    <property type="match status" value="1"/>
</dbReference>
<dbReference type="AlphaFoldDB" id="A0A7L9RUB3"/>
<evidence type="ECO:0000256" key="3">
    <source>
        <dbReference type="ARBA" id="ARBA00022763"/>
    </source>
</evidence>
<dbReference type="PANTHER" id="PTHR47964:SF1">
    <property type="entry name" value="ATP-DEPENDENT DNA HELICASE HOMOLOG RECG, CHLOROPLASTIC"/>
    <property type="match status" value="1"/>
</dbReference>
<evidence type="ECO:0000259" key="11">
    <source>
        <dbReference type="PROSITE" id="PS51194"/>
    </source>
</evidence>
<keyword evidence="6 9" id="KW-0067">ATP-binding</keyword>
<sequence>MSQLTKQLSFLFPAATGAWIQEIIKHTQKIWCVFQNEQDMHAAKTSINAFNPNVKILIYPQWDTLPYAAASPSIGVQMQRQSVLDSIRSTVTPLVILSTINAVIQKVGSDTQQSSDIRIDAAIPLDAEKLTHDLSAAGFARVDTVYQPGEFSVRGSVIDIFPSGHDLPYRIDSFGDEIESIHPFDPATQRRHKDVSLKQLIINTHQEILLPPERISTFKTNFVEYFGIEGRGNFYSSIVDQTPVQGWEQLYPLFFKSTQSLFELFPNITFLLPQKSLFSEYFNDLNESYSYRKQLWDNTRSKDQLLPPIQPDLMYCTDFESNILRQSNTHIYSPYKQQDGLDYKIRPLDPLTAESVTDRFNQAIKMSQSSNVKLVCALAEDQEIRYVQATHSAANERTLPVCKTWADALATDAPVVIWQQRLIHGFKLPHHHIVTSLELFGERSAPSKKRRAVVNAEDIIAQATALNVGDLIVHRQHGIGRYLGLETIEVFTVTHDCLALEYSGQDKLFLPVENIELLSRYGSDQGSAHLDKLGGTSWQSRQLSVKKQLRDIAKYLMNIAAKRMLKTAPAIQVNDGAFEEFCRRFTFVETDDQERAIQDVVTDLSKGTPMDRLICGDVGFGKTEVALRAAFLAVHNGYQVGIVAPTTILARQHYHTFKKRFEGLGYRIEHISRLVSQNLVTKTKQATADGEISILIGTHALLNDTVKFKNLGLLIVDEEQVFGVKQKEKIKELSSNIHVLTLSATPIPRTLQMSLLGIKEMSLIATPPVDRRAIQTTLCEEDPIVMHQAIKHEIDRGGQVFYVCPRISDLDAAYTSLKKAFPDLNIVVAHGQLKPTEIEERLMSFIEGKAHILLSTQIIESGIDIPNANTMIIYNAQLFGLAQLYQLRGRIGRSTRQAYAYLITPQGRMLKSTAVKRLQVMSTLDALGAGFTLASHDLDIRGAGNLLGEEQSGHIKDVGVELYQDMLKQAVNTLKKKGSIENDEEDLWSPILSLGLSVGLPEAYIQDIETRMEIYRRLGALTNNDQVNDIKAELLDRFGRLPLEAENLIATIKIKILCRTANIQKAESGPNGVLFTFRNNQCGYVDNLLKLVQQNTAYKLRPDLKLFYHWSFDDIPTRVRTVKMICKDLCKLTTTQSNVN</sequence>
<dbReference type="GO" id="GO:0005737">
    <property type="term" value="C:cytoplasm"/>
    <property type="evidence" value="ECO:0007669"/>
    <property type="project" value="UniProtKB-SubCell"/>
</dbReference>
<evidence type="ECO:0000313" key="12">
    <source>
        <dbReference type="EMBL" id="QOL19968.1"/>
    </source>
</evidence>
<evidence type="ECO:0000256" key="7">
    <source>
        <dbReference type="ARBA" id="ARBA00023125"/>
    </source>
</evidence>
<dbReference type="SUPFAM" id="SSF52540">
    <property type="entry name" value="P-loop containing nucleoside triphosphate hydrolases"/>
    <property type="match status" value="3"/>
</dbReference>
<keyword evidence="3 9" id="KW-0227">DNA damage</keyword>
<dbReference type="InterPro" id="IPR004576">
    <property type="entry name" value="Mfd"/>
</dbReference>
<dbReference type="NCBIfam" id="TIGR00580">
    <property type="entry name" value="mfd"/>
    <property type="match status" value="1"/>
</dbReference>
<dbReference type="GO" id="GO:0003684">
    <property type="term" value="F:damaged DNA binding"/>
    <property type="evidence" value="ECO:0007669"/>
    <property type="project" value="InterPro"/>
</dbReference>
<dbReference type="GO" id="GO:0006355">
    <property type="term" value="P:regulation of DNA-templated transcription"/>
    <property type="evidence" value="ECO:0007669"/>
    <property type="project" value="UniProtKB-UniRule"/>
</dbReference>
<dbReference type="GO" id="GO:0003678">
    <property type="term" value="F:DNA helicase activity"/>
    <property type="evidence" value="ECO:0007669"/>
    <property type="project" value="TreeGrafter"/>
</dbReference>
<organism evidence="12 13">
    <name type="scientific">Candidatus Bodocaedibacter vickermanii</name>
    <dbReference type="NCBI Taxonomy" id="2741701"/>
    <lineage>
        <taxon>Bacteria</taxon>
        <taxon>Pseudomonadati</taxon>
        <taxon>Pseudomonadota</taxon>
        <taxon>Alphaproteobacteria</taxon>
        <taxon>Holosporales</taxon>
        <taxon>Candidatus Paracaedibacteraceae</taxon>
        <taxon>Candidatus Bodocaedibacter</taxon>
    </lineage>
</organism>
<dbReference type="Pfam" id="PF02559">
    <property type="entry name" value="CarD_TRCF_RID"/>
    <property type="match status" value="1"/>
</dbReference>
<dbReference type="InterPro" id="IPR036101">
    <property type="entry name" value="CarD-like/TRCF_RID_sf"/>
</dbReference>
<dbReference type="GO" id="GO:0005524">
    <property type="term" value="F:ATP binding"/>
    <property type="evidence" value="ECO:0007669"/>
    <property type="project" value="UniProtKB-UniRule"/>
</dbReference>
<keyword evidence="1 9" id="KW-0963">Cytoplasm</keyword>
<dbReference type="Gene3D" id="3.40.50.300">
    <property type="entry name" value="P-loop containing nucleotide triphosphate hydrolases"/>
    <property type="match status" value="2"/>
</dbReference>
<dbReference type="InterPro" id="IPR001650">
    <property type="entry name" value="Helicase_C-like"/>
</dbReference>
<dbReference type="SMART" id="SM01058">
    <property type="entry name" value="CarD_TRCF"/>
    <property type="match status" value="1"/>
</dbReference>
<dbReference type="Gene3D" id="2.40.10.170">
    <property type="match status" value="1"/>
</dbReference>
<feature type="domain" description="Helicase C-terminal" evidence="11">
    <location>
        <begin position="789"/>
        <end position="939"/>
    </location>
</feature>
<gene>
    <name evidence="9 12" type="primary">mfd</name>
    <name evidence="12" type="ORF">CPBP_00742</name>
</gene>
<dbReference type="InterPro" id="IPR047112">
    <property type="entry name" value="RecG/Mfd"/>
</dbReference>
<dbReference type="Gene3D" id="3.30.2060.10">
    <property type="entry name" value="Penicillin-binding protein 1b domain"/>
    <property type="match status" value="1"/>
</dbReference>
<evidence type="ECO:0000313" key="13">
    <source>
        <dbReference type="Proteomes" id="UP000594001"/>
    </source>
</evidence>
<evidence type="ECO:0000256" key="9">
    <source>
        <dbReference type="HAMAP-Rule" id="MF_00969"/>
    </source>
</evidence>
<protein>
    <recommendedName>
        <fullName evidence="9">Transcription-repair-coupling factor</fullName>
        <shortName evidence="9">TRCF</shortName>
        <ecNumber evidence="9">3.6.4.-</ecNumber>
    </recommendedName>
</protein>
<dbReference type="PANTHER" id="PTHR47964">
    <property type="entry name" value="ATP-DEPENDENT DNA HELICASE HOMOLOG RECG, CHLOROPLASTIC"/>
    <property type="match status" value="1"/>
</dbReference>
<dbReference type="PROSITE" id="PS51192">
    <property type="entry name" value="HELICASE_ATP_BIND_1"/>
    <property type="match status" value="1"/>
</dbReference>
<dbReference type="Pfam" id="PF03461">
    <property type="entry name" value="TRCF"/>
    <property type="match status" value="1"/>
</dbReference>
<keyword evidence="13" id="KW-1185">Reference proteome</keyword>
<dbReference type="RefSeq" id="WP_350331524.1">
    <property type="nucleotide sequence ID" value="NZ_CP054719.1"/>
</dbReference>
<dbReference type="InterPro" id="IPR027417">
    <property type="entry name" value="P-loop_NTPase"/>
</dbReference>
<evidence type="ECO:0000256" key="8">
    <source>
        <dbReference type="ARBA" id="ARBA00023204"/>
    </source>
</evidence>
<accession>A0A7L9RUB3</accession>
<keyword evidence="2 9" id="KW-0547">Nucleotide-binding</keyword>
<dbReference type="HAMAP" id="MF_00969">
    <property type="entry name" value="TRCF"/>
    <property type="match status" value="1"/>
</dbReference>
<dbReference type="KEGG" id="pbal:CPBP_00742"/>
<dbReference type="Proteomes" id="UP000594001">
    <property type="component" value="Chromosome"/>
</dbReference>
<evidence type="ECO:0000256" key="4">
    <source>
        <dbReference type="ARBA" id="ARBA00022801"/>
    </source>
</evidence>
<proteinExistence type="inferred from homology"/>
<evidence type="ECO:0000256" key="5">
    <source>
        <dbReference type="ARBA" id="ARBA00022806"/>
    </source>
</evidence>
<dbReference type="Gene3D" id="3.40.50.11180">
    <property type="match status" value="1"/>
</dbReference>
<comment type="function">
    <text evidence="9">Couples transcription and DNA repair by recognizing RNA polymerase (RNAP) stalled at DNA lesions. Mediates ATP-dependent release of RNAP and its truncated transcript from the DNA, and recruitment of nucleotide excision repair machinery to the damaged site.</text>
</comment>